<protein>
    <recommendedName>
        <fullName evidence="7">Beta-glucosidase</fullName>
    </recommendedName>
</protein>
<evidence type="ECO:0000256" key="1">
    <source>
        <dbReference type="ARBA" id="ARBA00010838"/>
    </source>
</evidence>
<gene>
    <name evidence="5" type="ORF">SGFS_098150</name>
</gene>
<evidence type="ECO:0000313" key="5">
    <source>
        <dbReference type="EMBL" id="BBC38521.1"/>
    </source>
</evidence>
<sequence>MNSPHGDGRIVFPGDFVFGTATSAFQIEGAWDEDGKGPSIWDTFGHTPGKVHLDIPGDVAVDHYHRFREDVALMRDLGVDSYRLSLSWSRLLPEGTGAVNRAGIDFYHRLLDEQDAAGISPNVTLYHWDLPQALEDRGGWGNRDVAKWFRDYAALAFEEFGERVPHWVTLNEPIAIWVGYGMGMFAPGRRSPWRKPTDCGRQIGTVDPPDLHLTLASGFSVVGVDAPQITADIASLDQRSPAPAASRCG</sequence>
<evidence type="ECO:0000313" key="6">
    <source>
        <dbReference type="Proteomes" id="UP001321542"/>
    </source>
</evidence>
<dbReference type="RefSeq" id="WP_286259028.1">
    <property type="nucleotide sequence ID" value="NZ_AP018448.1"/>
</dbReference>
<comment type="similarity">
    <text evidence="1 4">Belongs to the glycosyl hydrolase 1 family.</text>
</comment>
<evidence type="ECO:0000256" key="2">
    <source>
        <dbReference type="ARBA" id="ARBA00022801"/>
    </source>
</evidence>
<evidence type="ECO:0000256" key="4">
    <source>
        <dbReference type="RuleBase" id="RU003690"/>
    </source>
</evidence>
<proteinExistence type="inferred from homology"/>
<name>A0ABM7FNW1_9ACTN</name>
<reference evidence="5 6" key="2">
    <citation type="journal article" date="2023" name="ChemBioChem">
        <title>Acyltransferase Domain Exchange between Two Independent Type I Polyketide Synthases in the Same Producer Strain of Macrolide Antibiotics.</title>
        <authorList>
            <person name="Kudo F."/>
            <person name="Kishikawa K."/>
            <person name="Tsuboi K."/>
            <person name="Kido T."/>
            <person name="Usui T."/>
            <person name="Hashimoto J."/>
            <person name="Shin-Ya K."/>
            <person name="Miyanaga A."/>
            <person name="Eguchi T."/>
        </authorList>
    </citation>
    <scope>NUCLEOTIDE SEQUENCE [LARGE SCALE GENOMIC DNA]</scope>
    <source>
        <strain evidence="5 6">A-8890</strain>
    </source>
</reference>
<accession>A0ABM7FNW1</accession>
<keyword evidence="6" id="KW-1185">Reference proteome</keyword>
<organism evidence="5 6">
    <name type="scientific">Streptomyces graminofaciens</name>
    <dbReference type="NCBI Taxonomy" id="68212"/>
    <lineage>
        <taxon>Bacteria</taxon>
        <taxon>Bacillati</taxon>
        <taxon>Actinomycetota</taxon>
        <taxon>Actinomycetes</taxon>
        <taxon>Kitasatosporales</taxon>
        <taxon>Streptomycetaceae</taxon>
        <taxon>Streptomyces</taxon>
    </lineage>
</organism>
<dbReference type="InterPro" id="IPR033132">
    <property type="entry name" value="GH_1_N_CS"/>
</dbReference>
<dbReference type="InterPro" id="IPR001360">
    <property type="entry name" value="Glyco_hydro_1"/>
</dbReference>
<dbReference type="InterPro" id="IPR017853">
    <property type="entry name" value="GH"/>
</dbReference>
<evidence type="ECO:0008006" key="7">
    <source>
        <dbReference type="Google" id="ProtNLM"/>
    </source>
</evidence>
<evidence type="ECO:0000256" key="3">
    <source>
        <dbReference type="ARBA" id="ARBA00023295"/>
    </source>
</evidence>
<dbReference type="SUPFAM" id="SSF51445">
    <property type="entry name" value="(Trans)glycosidases"/>
    <property type="match status" value="1"/>
</dbReference>
<dbReference type="Gene3D" id="3.20.20.80">
    <property type="entry name" value="Glycosidases"/>
    <property type="match status" value="1"/>
</dbReference>
<dbReference type="EMBL" id="AP018448">
    <property type="protein sequence ID" value="BBC38521.1"/>
    <property type="molecule type" value="Genomic_DNA"/>
</dbReference>
<dbReference type="PANTHER" id="PTHR10353">
    <property type="entry name" value="GLYCOSYL HYDROLASE"/>
    <property type="match status" value="1"/>
</dbReference>
<dbReference type="PANTHER" id="PTHR10353:SF36">
    <property type="entry name" value="LP05116P"/>
    <property type="match status" value="1"/>
</dbReference>
<keyword evidence="2" id="KW-0378">Hydrolase</keyword>
<reference evidence="5 6" key="1">
    <citation type="journal article" date="2010" name="ChemBioChem">
        <title>Cloning and characterization of the biosynthetic gene cluster of 16-membered macrolide antibiotic FD-891: involvement of a dual functional cytochrome P450 monooxygenase catalyzing epoxidation and hydroxylation.</title>
        <authorList>
            <person name="Kudo F."/>
            <person name="Motegi A."/>
            <person name="Mizoue K."/>
            <person name="Eguchi T."/>
        </authorList>
    </citation>
    <scope>NUCLEOTIDE SEQUENCE [LARGE SCALE GENOMIC DNA]</scope>
    <source>
        <strain evidence="5 6">A-8890</strain>
    </source>
</reference>
<dbReference type="Proteomes" id="UP001321542">
    <property type="component" value="Chromosome"/>
</dbReference>
<keyword evidence="3" id="KW-0326">Glycosidase</keyword>
<dbReference type="PROSITE" id="PS00653">
    <property type="entry name" value="GLYCOSYL_HYDROL_F1_2"/>
    <property type="match status" value="1"/>
</dbReference>
<dbReference type="Pfam" id="PF00232">
    <property type="entry name" value="Glyco_hydro_1"/>
    <property type="match status" value="1"/>
</dbReference>